<comment type="similarity">
    <text evidence="1 9 11">Belongs to the peptidase A8 family.</text>
</comment>
<feature type="transmembrane region" description="Helical" evidence="9">
    <location>
        <begin position="59"/>
        <end position="80"/>
    </location>
</feature>
<keyword evidence="4 9" id="KW-0812">Transmembrane</keyword>
<name>A0A9W5YDE5_9FIRM</name>
<dbReference type="NCBIfam" id="TIGR00077">
    <property type="entry name" value="lspA"/>
    <property type="match status" value="1"/>
</dbReference>
<evidence type="ECO:0000256" key="10">
    <source>
        <dbReference type="RuleBase" id="RU000594"/>
    </source>
</evidence>
<dbReference type="AlphaFoldDB" id="A0A9W5YDE5"/>
<dbReference type="Pfam" id="PF01252">
    <property type="entry name" value="Peptidase_A8"/>
    <property type="match status" value="1"/>
</dbReference>
<dbReference type="HAMAP" id="MF_00161">
    <property type="entry name" value="LspA"/>
    <property type="match status" value="1"/>
</dbReference>
<feature type="transmembrane region" description="Helical" evidence="9">
    <location>
        <begin position="86"/>
        <end position="103"/>
    </location>
</feature>
<comment type="function">
    <text evidence="9 10">This protein specifically catalyzes the removal of signal peptides from prolipoproteins.</text>
</comment>
<evidence type="ECO:0000256" key="3">
    <source>
        <dbReference type="ARBA" id="ARBA00022670"/>
    </source>
</evidence>
<dbReference type="GO" id="GO:0006508">
    <property type="term" value="P:proteolysis"/>
    <property type="evidence" value="ECO:0007669"/>
    <property type="project" value="UniProtKB-KW"/>
</dbReference>
<feature type="active site" evidence="9">
    <location>
        <position position="113"/>
    </location>
</feature>
<protein>
    <recommendedName>
        <fullName evidence="9">Lipoprotein signal peptidase</fullName>
        <ecNumber evidence="9">3.4.23.36</ecNumber>
    </recommendedName>
    <alternativeName>
        <fullName evidence="9">Prolipoprotein signal peptidase</fullName>
    </alternativeName>
    <alternativeName>
        <fullName evidence="9">Signal peptidase II</fullName>
        <shortName evidence="9">SPase II</shortName>
    </alternativeName>
</protein>
<dbReference type="RefSeq" id="WP_281818495.1">
    <property type="nucleotide sequence ID" value="NZ_BRLB01000017.1"/>
</dbReference>
<evidence type="ECO:0000256" key="4">
    <source>
        <dbReference type="ARBA" id="ARBA00022692"/>
    </source>
</evidence>
<proteinExistence type="inferred from homology"/>
<evidence type="ECO:0000256" key="9">
    <source>
        <dbReference type="HAMAP-Rule" id="MF_00161"/>
    </source>
</evidence>
<keyword evidence="6 9" id="KW-0378">Hydrolase</keyword>
<comment type="caution">
    <text evidence="9">Lacks conserved residue(s) required for the propagation of feature annotation.</text>
</comment>
<evidence type="ECO:0000256" key="11">
    <source>
        <dbReference type="RuleBase" id="RU004181"/>
    </source>
</evidence>
<evidence type="ECO:0000256" key="5">
    <source>
        <dbReference type="ARBA" id="ARBA00022750"/>
    </source>
</evidence>
<keyword evidence="7 9" id="KW-1133">Transmembrane helix</keyword>
<feature type="active site" evidence="9">
    <location>
        <position position="129"/>
    </location>
</feature>
<dbReference type="GO" id="GO:0004190">
    <property type="term" value="F:aspartic-type endopeptidase activity"/>
    <property type="evidence" value="ECO:0007669"/>
    <property type="project" value="UniProtKB-UniRule"/>
</dbReference>
<evidence type="ECO:0000256" key="6">
    <source>
        <dbReference type="ARBA" id="ARBA00022801"/>
    </source>
</evidence>
<keyword evidence="2 9" id="KW-1003">Cell membrane</keyword>
<reference evidence="12" key="1">
    <citation type="submission" date="2022-06" db="EMBL/GenBank/DDBJ databases">
        <title>Vallitalea longa sp. nov., an anaerobic bacterium isolated from marine sediment.</title>
        <authorList>
            <person name="Hirano S."/>
            <person name="Terahara T."/>
            <person name="Mori K."/>
            <person name="Hamada M."/>
            <person name="Matsumoto R."/>
            <person name="Kobayashi T."/>
        </authorList>
    </citation>
    <scope>NUCLEOTIDE SEQUENCE</scope>
    <source>
        <strain evidence="12">SH18-1</strain>
    </source>
</reference>
<comment type="catalytic activity">
    <reaction evidence="9 10">
        <text>Release of signal peptides from bacterial membrane prolipoproteins. Hydrolyzes -Xaa-Yaa-Zaa-|-(S,diacylglyceryl)Cys-, in which Xaa is hydrophobic (preferably Leu), and Yaa (Ala or Ser) and Zaa (Gly or Ala) have small, neutral side chains.</text>
        <dbReference type="EC" id="3.4.23.36"/>
    </reaction>
</comment>
<dbReference type="EMBL" id="BRLB01000017">
    <property type="protein sequence ID" value="GKX31437.1"/>
    <property type="molecule type" value="Genomic_DNA"/>
</dbReference>
<evidence type="ECO:0000313" key="13">
    <source>
        <dbReference type="Proteomes" id="UP001144256"/>
    </source>
</evidence>
<keyword evidence="8 9" id="KW-0472">Membrane</keyword>
<dbReference type="InterPro" id="IPR001872">
    <property type="entry name" value="Peptidase_A8"/>
</dbReference>
<evidence type="ECO:0000313" key="12">
    <source>
        <dbReference type="EMBL" id="GKX31437.1"/>
    </source>
</evidence>
<evidence type="ECO:0000256" key="8">
    <source>
        <dbReference type="ARBA" id="ARBA00023136"/>
    </source>
</evidence>
<dbReference type="PANTHER" id="PTHR33695">
    <property type="entry name" value="LIPOPROTEIN SIGNAL PEPTIDASE"/>
    <property type="match status" value="1"/>
</dbReference>
<keyword evidence="13" id="KW-1185">Reference proteome</keyword>
<evidence type="ECO:0000256" key="2">
    <source>
        <dbReference type="ARBA" id="ARBA00022475"/>
    </source>
</evidence>
<sequence>MKYLIITPLCFFIDQICKMKAVNEMDHTTSKPILNNNIFLKLNYNEGAFLGFLKNKKSFLLVVNIVSVIVLLGLSITYAFIKGNNILHIGLAFLTGGALSNVFDRIRLKKVVDYFSFKWKPDLIFNLADMFVFIGCILLIISEMKPNS</sequence>
<keyword evidence="3 9" id="KW-0645">Protease</keyword>
<comment type="pathway">
    <text evidence="9">Protein modification; lipoprotein biosynthesis (signal peptide cleavage).</text>
</comment>
<keyword evidence="5 9" id="KW-0064">Aspartyl protease</keyword>
<dbReference type="Proteomes" id="UP001144256">
    <property type="component" value="Unassembled WGS sequence"/>
</dbReference>
<accession>A0A9W5YDE5</accession>
<dbReference type="GO" id="GO:0005886">
    <property type="term" value="C:plasma membrane"/>
    <property type="evidence" value="ECO:0007669"/>
    <property type="project" value="UniProtKB-SubCell"/>
</dbReference>
<organism evidence="12 13">
    <name type="scientific">Vallitalea longa</name>
    <dbReference type="NCBI Taxonomy" id="2936439"/>
    <lineage>
        <taxon>Bacteria</taxon>
        <taxon>Bacillati</taxon>
        <taxon>Bacillota</taxon>
        <taxon>Clostridia</taxon>
        <taxon>Lachnospirales</taxon>
        <taxon>Vallitaleaceae</taxon>
        <taxon>Vallitalea</taxon>
    </lineage>
</organism>
<evidence type="ECO:0000256" key="7">
    <source>
        <dbReference type="ARBA" id="ARBA00022989"/>
    </source>
</evidence>
<gene>
    <name evidence="12" type="primary">lspA_2</name>
    <name evidence="9" type="synonym">lspA</name>
    <name evidence="12" type="ORF">SH1V18_39170</name>
</gene>
<dbReference type="PRINTS" id="PR00781">
    <property type="entry name" value="LIPOSIGPTASE"/>
</dbReference>
<comment type="subcellular location">
    <subcellularLocation>
        <location evidence="9">Cell membrane</location>
        <topology evidence="9">Multi-pass membrane protein</topology>
    </subcellularLocation>
</comment>
<dbReference type="PROSITE" id="PS00855">
    <property type="entry name" value="SPASE_II"/>
    <property type="match status" value="1"/>
</dbReference>
<dbReference type="EC" id="3.4.23.36" evidence="9"/>
<evidence type="ECO:0000256" key="1">
    <source>
        <dbReference type="ARBA" id="ARBA00006139"/>
    </source>
</evidence>
<dbReference type="PANTHER" id="PTHR33695:SF1">
    <property type="entry name" value="LIPOPROTEIN SIGNAL PEPTIDASE"/>
    <property type="match status" value="1"/>
</dbReference>
<comment type="caution">
    <text evidence="12">The sequence shown here is derived from an EMBL/GenBank/DDBJ whole genome shotgun (WGS) entry which is preliminary data.</text>
</comment>
<feature type="transmembrane region" description="Helical" evidence="9">
    <location>
        <begin position="123"/>
        <end position="142"/>
    </location>
</feature>
<keyword evidence="12" id="KW-0449">Lipoprotein</keyword>